<dbReference type="GO" id="GO:0016740">
    <property type="term" value="F:transferase activity"/>
    <property type="evidence" value="ECO:0007669"/>
    <property type="project" value="UniProtKB-KW"/>
</dbReference>
<feature type="active site" description="Proton acceptor" evidence="2">
    <location>
        <position position="86"/>
    </location>
</feature>
<dbReference type="CDD" id="cd00475">
    <property type="entry name" value="Cis_IPPS"/>
    <property type="match status" value="1"/>
</dbReference>
<dbReference type="Proteomes" id="UP001596104">
    <property type="component" value="Unassembled WGS sequence"/>
</dbReference>
<feature type="binding site" evidence="2">
    <location>
        <begin position="212"/>
        <end position="214"/>
    </location>
    <ligand>
        <name>substrate</name>
    </ligand>
</feature>
<name>A0ABW0HBV3_9HYPH</name>
<feature type="binding site" evidence="2">
    <location>
        <position position="206"/>
    </location>
    <ligand>
        <name>substrate</name>
    </ligand>
</feature>
<feature type="binding site" evidence="2">
    <location>
        <position position="87"/>
    </location>
    <ligand>
        <name>substrate</name>
    </ligand>
</feature>
<feature type="binding site" evidence="2">
    <location>
        <begin position="39"/>
        <end position="42"/>
    </location>
    <ligand>
        <name>substrate</name>
    </ligand>
</feature>
<evidence type="ECO:0000313" key="5">
    <source>
        <dbReference type="Proteomes" id="UP001596104"/>
    </source>
</evidence>
<sequence>MTGRRPVSSVHERSAQKRHSMSDGASPAVPAHVAIIMDGNGRWAQMRGLPRQEGHRRGLEALRRTVRNAADLGIRVLTLYSFSTENWRRPVTEVSFLMGLLRRFVENDLAELNEAGVRVRIIGNRENLPPDLRALVERAETMTDGNTGLTLVVAFNYGSRDEIARVARRLAQEVAAGRLAPEAIDETMLSSQFDTGELPDPDLVIRTSGETRISNFLLWQAAYAEFIFTPVLWPDFDRKALEEALAEFHRRERRYGGVGQPAEAKMGVA</sequence>
<comment type="caution">
    <text evidence="4">The sequence shown here is derived from an EMBL/GenBank/DDBJ whole genome shotgun (WGS) entry which is preliminary data.</text>
</comment>
<dbReference type="NCBIfam" id="TIGR00055">
    <property type="entry name" value="uppS"/>
    <property type="match status" value="1"/>
</dbReference>
<dbReference type="PROSITE" id="PS01066">
    <property type="entry name" value="UPP_SYNTHASE"/>
    <property type="match status" value="1"/>
</dbReference>
<dbReference type="HAMAP" id="MF_01139">
    <property type="entry name" value="ISPT"/>
    <property type="match status" value="1"/>
</dbReference>
<keyword evidence="2" id="KW-0460">Magnesium</keyword>
<feature type="binding site" evidence="2">
    <location>
        <position position="225"/>
    </location>
    <ligand>
        <name>Mg(2+)</name>
        <dbReference type="ChEBI" id="CHEBI:18420"/>
    </ligand>
</feature>
<feature type="binding site" evidence="2">
    <location>
        <position position="55"/>
    </location>
    <ligand>
        <name>substrate</name>
    </ligand>
</feature>
<feature type="binding site" evidence="2">
    <location>
        <position position="38"/>
    </location>
    <ligand>
        <name>Mg(2+)</name>
        <dbReference type="ChEBI" id="CHEBI:18420"/>
    </ligand>
</feature>
<dbReference type="RefSeq" id="WP_377010162.1">
    <property type="nucleotide sequence ID" value="NZ_JBHSLV010000032.1"/>
</dbReference>
<keyword evidence="2" id="KW-0479">Metal-binding</keyword>
<reference evidence="5" key="1">
    <citation type="journal article" date="2019" name="Int. J. Syst. Evol. Microbiol.">
        <title>The Global Catalogue of Microorganisms (GCM) 10K type strain sequencing project: providing services to taxonomists for standard genome sequencing and annotation.</title>
        <authorList>
            <consortium name="The Broad Institute Genomics Platform"/>
            <consortium name="The Broad Institute Genome Sequencing Center for Infectious Disease"/>
            <person name="Wu L."/>
            <person name="Ma J."/>
        </authorList>
    </citation>
    <scope>NUCLEOTIDE SEQUENCE [LARGE SCALE GENOMIC DNA]</scope>
    <source>
        <strain evidence="5">CGMCC 1.16326</strain>
    </source>
</reference>
<keyword evidence="5" id="KW-1185">Reference proteome</keyword>
<gene>
    <name evidence="4" type="ORF">ACFPPC_18835</name>
</gene>
<feature type="binding site" evidence="2">
    <location>
        <position position="51"/>
    </location>
    <ligand>
        <name>substrate</name>
    </ligand>
</feature>
<evidence type="ECO:0000256" key="1">
    <source>
        <dbReference type="ARBA" id="ARBA00022679"/>
    </source>
</evidence>
<feature type="binding site" evidence="2">
    <location>
        <position position="89"/>
    </location>
    <ligand>
        <name>substrate</name>
    </ligand>
</feature>
<dbReference type="Pfam" id="PF01255">
    <property type="entry name" value="Prenyltransf"/>
    <property type="match status" value="1"/>
</dbReference>
<evidence type="ECO:0000256" key="2">
    <source>
        <dbReference type="HAMAP-Rule" id="MF_01139"/>
    </source>
</evidence>
<protein>
    <recommendedName>
        <fullName evidence="2">Isoprenyl transferase</fullName>
        <ecNumber evidence="2">2.5.1.-</ecNumber>
    </recommendedName>
</protein>
<feature type="active site" evidence="2">
    <location>
        <position position="38"/>
    </location>
</feature>
<proteinExistence type="inferred from homology"/>
<feature type="binding site" evidence="2">
    <location>
        <position position="43"/>
    </location>
    <ligand>
        <name>substrate</name>
    </ligand>
</feature>
<comment type="function">
    <text evidence="2">Catalyzes the condensation of isopentenyl diphosphate (IPP) with allylic pyrophosphates generating different type of terpenoids.</text>
</comment>
<dbReference type="EMBL" id="JBHSLV010000032">
    <property type="protein sequence ID" value="MFC5394698.1"/>
    <property type="molecule type" value="Genomic_DNA"/>
</dbReference>
<organism evidence="4 5">
    <name type="scientific">Bosea vestrisii</name>
    <dbReference type="NCBI Taxonomy" id="151416"/>
    <lineage>
        <taxon>Bacteria</taxon>
        <taxon>Pseudomonadati</taxon>
        <taxon>Pseudomonadota</taxon>
        <taxon>Alphaproteobacteria</taxon>
        <taxon>Hyphomicrobiales</taxon>
        <taxon>Boseaceae</taxon>
        <taxon>Bosea</taxon>
    </lineage>
</organism>
<dbReference type="InterPro" id="IPR001441">
    <property type="entry name" value="UPP_synth-like"/>
</dbReference>
<dbReference type="NCBIfam" id="NF011408">
    <property type="entry name" value="PRK14834.1"/>
    <property type="match status" value="1"/>
</dbReference>
<dbReference type="PANTHER" id="PTHR10291">
    <property type="entry name" value="DEHYDRODOLICHYL DIPHOSPHATE SYNTHASE FAMILY MEMBER"/>
    <property type="match status" value="1"/>
</dbReference>
<comment type="similarity">
    <text evidence="2">Belongs to the UPP synthase family.</text>
</comment>
<comment type="cofactor">
    <cofactor evidence="2">
        <name>Mg(2+)</name>
        <dbReference type="ChEBI" id="CHEBI:18420"/>
    </cofactor>
    <text evidence="2">Binds 2 magnesium ions per subunit.</text>
</comment>
<evidence type="ECO:0000313" key="4">
    <source>
        <dbReference type="EMBL" id="MFC5394698.1"/>
    </source>
</evidence>
<feature type="binding site" evidence="2">
    <location>
        <begin position="83"/>
        <end position="85"/>
    </location>
    <ligand>
        <name>substrate</name>
    </ligand>
</feature>
<comment type="subunit">
    <text evidence="2">Homodimer.</text>
</comment>
<dbReference type="InterPro" id="IPR018520">
    <property type="entry name" value="UPP_synth-like_CS"/>
</dbReference>
<keyword evidence="1 2" id="KW-0808">Transferase</keyword>
<dbReference type="InterPro" id="IPR036424">
    <property type="entry name" value="UPP_synth-like_sf"/>
</dbReference>
<dbReference type="NCBIfam" id="NF011405">
    <property type="entry name" value="PRK14830.1"/>
    <property type="match status" value="1"/>
</dbReference>
<feature type="region of interest" description="Disordered" evidence="3">
    <location>
        <begin position="1"/>
        <end position="26"/>
    </location>
</feature>
<evidence type="ECO:0000256" key="3">
    <source>
        <dbReference type="SAM" id="MobiDB-lite"/>
    </source>
</evidence>
<dbReference type="Gene3D" id="3.40.1180.10">
    <property type="entry name" value="Decaprenyl diphosphate synthase-like"/>
    <property type="match status" value="1"/>
</dbReference>
<dbReference type="PANTHER" id="PTHR10291:SF0">
    <property type="entry name" value="DEHYDRODOLICHYL DIPHOSPHATE SYNTHASE 2"/>
    <property type="match status" value="1"/>
</dbReference>
<dbReference type="SUPFAM" id="SSF64005">
    <property type="entry name" value="Undecaprenyl diphosphate synthase"/>
    <property type="match status" value="1"/>
</dbReference>
<accession>A0ABW0HBV3</accession>
<dbReference type="EC" id="2.5.1.-" evidence="2"/>